<gene>
    <name evidence="3" type="ORF">Ami103574_13845</name>
</gene>
<evidence type="ECO:0000313" key="3">
    <source>
        <dbReference type="EMBL" id="QIB70307.1"/>
    </source>
</evidence>
<proteinExistence type="predicted"/>
<dbReference type="KEGG" id="abut:Ami103574_13845"/>
<dbReference type="CDD" id="cd07341">
    <property type="entry name" value="M56_BlaR1_MecR1_like"/>
    <property type="match status" value="1"/>
</dbReference>
<dbReference type="Pfam" id="PF05569">
    <property type="entry name" value="Peptidase_M56"/>
    <property type="match status" value="1"/>
</dbReference>
<sequence length="386" mass="45388">MGITVFSFMMSVIWFNIFIAMISFIRLRSSFILNFSLAPLLFLVATCFFRLLCSFELPITFVIHSVWIFPTIIDFLTISRFSIWNNGIDLSLLNLLMILWALGSIYFLQVYMRQSIQLMKIIRTGEETQDKQLLSCLKQIQETAQQNTKVKFIRASWITVPMVTGFFKPTIFLPDISFTDAELQSILLHEWNHFLNKDTWIKLYMCLISIIFWWNPFIYILKVNLNHILEIRCDLKLTNQMSDDNRLEYLKSITKIIKFQLSLKENSEYDKLPTMSFLVSTNNMKKIEQRFMLVLDNQPTKKRKVSSILVYVTIFLLFLVSYMFVLQPAYEPTVEAGYEQSFSISAENAYIKNNSDGTYSLYVNNQYQFNITDISEEPFLSLPIKQ</sequence>
<dbReference type="AlphaFoldDB" id="A0A858BXK5"/>
<keyword evidence="1" id="KW-0472">Membrane</keyword>
<feature type="transmembrane region" description="Helical" evidence="1">
    <location>
        <begin position="32"/>
        <end position="52"/>
    </location>
</feature>
<keyword evidence="1" id="KW-0812">Transmembrane</keyword>
<feature type="transmembrane region" description="Helical" evidence="1">
    <location>
        <begin position="6"/>
        <end position="25"/>
    </location>
</feature>
<evidence type="ECO:0000259" key="2">
    <source>
        <dbReference type="Pfam" id="PF05569"/>
    </source>
</evidence>
<feature type="domain" description="Peptidase M56" evidence="2">
    <location>
        <begin position="93"/>
        <end position="257"/>
    </location>
</feature>
<feature type="transmembrane region" description="Helical" evidence="1">
    <location>
        <begin position="90"/>
        <end position="111"/>
    </location>
</feature>
<feature type="transmembrane region" description="Helical" evidence="1">
    <location>
        <begin position="201"/>
        <end position="221"/>
    </location>
</feature>
<evidence type="ECO:0000256" key="1">
    <source>
        <dbReference type="SAM" id="Phobius"/>
    </source>
</evidence>
<dbReference type="RefSeq" id="WP_163067545.1">
    <property type="nucleotide sequence ID" value="NZ_CP048649.1"/>
</dbReference>
<protein>
    <submittedName>
        <fullName evidence="3">M56 family metallopeptidase</fullName>
    </submittedName>
</protein>
<dbReference type="PANTHER" id="PTHR34978">
    <property type="entry name" value="POSSIBLE SENSOR-TRANSDUCER PROTEIN BLAR"/>
    <property type="match status" value="1"/>
</dbReference>
<keyword evidence="1" id="KW-1133">Transmembrane helix</keyword>
<dbReference type="EMBL" id="CP048649">
    <property type="protein sequence ID" value="QIB70307.1"/>
    <property type="molecule type" value="Genomic_DNA"/>
</dbReference>
<dbReference type="Proteomes" id="UP000466848">
    <property type="component" value="Chromosome"/>
</dbReference>
<dbReference type="InterPro" id="IPR052173">
    <property type="entry name" value="Beta-lactam_resp_regulator"/>
</dbReference>
<name>A0A858BXK5_9FIRM</name>
<feature type="transmembrane region" description="Helical" evidence="1">
    <location>
        <begin position="58"/>
        <end position="78"/>
    </location>
</feature>
<reference evidence="3 4" key="1">
    <citation type="submission" date="2020-02" db="EMBL/GenBank/DDBJ databases">
        <authorList>
            <person name="Kim Y.B."/>
            <person name="Roh S.W."/>
        </authorList>
    </citation>
    <scope>NUCLEOTIDE SEQUENCE [LARGE SCALE GENOMIC DNA]</scope>
    <source>
        <strain evidence="3 4">DSM 103574</strain>
    </source>
</reference>
<feature type="transmembrane region" description="Helical" evidence="1">
    <location>
        <begin position="308"/>
        <end position="326"/>
    </location>
</feature>
<keyword evidence="4" id="KW-1185">Reference proteome</keyword>
<dbReference type="PANTHER" id="PTHR34978:SF3">
    <property type="entry name" value="SLR0241 PROTEIN"/>
    <property type="match status" value="1"/>
</dbReference>
<organism evidence="3 4">
    <name type="scientific">Aminipila butyrica</name>
    <dbReference type="NCBI Taxonomy" id="433296"/>
    <lineage>
        <taxon>Bacteria</taxon>
        <taxon>Bacillati</taxon>
        <taxon>Bacillota</taxon>
        <taxon>Clostridia</taxon>
        <taxon>Peptostreptococcales</taxon>
        <taxon>Anaerovoracaceae</taxon>
        <taxon>Aminipila</taxon>
    </lineage>
</organism>
<dbReference type="InterPro" id="IPR008756">
    <property type="entry name" value="Peptidase_M56"/>
</dbReference>
<evidence type="ECO:0000313" key="4">
    <source>
        <dbReference type="Proteomes" id="UP000466848"/>
    </source>
</evidence>
<accession>A0A858BXK5</accession>